<dbReference type="PANTHER" id="PTHR42792">
    <property type="entry name" value="FLAGELLIN"/>
    <property type="match status" value="1"/>
</dbReference>
<dbReference type="Pfam" id="PF00700">
    <property type="entry name" value="Flagellin_C"/>
    <property type="match status" value="1"/>
</dbReference>
<dbReference type="InterPro" id="IPR013384">
    <property type="entry name" value="Flagell_FlgL"/>
</dbReference>
<comment type="similarity">
    <text evidence="3">Belongs to the bacterial flagellin family.</text>
</comment>
<dbReference type="InterPro" id="IPR046358">
    <property type="entry name" value="Flagellin_C"/>
</dbReference>
<dbReference type="InterPro" id="IPR001492">
    <property type="entry name" value="Flagellin"/>
</dbReference>
<dbReference type="Pfam" id="PF00669">
    <property type="entry name" value="Flagellin_N"/>
    <property type="match status" value="1"/>
</dbReference>
<evidence type="ECO:0000259" key="6">
    <source>
        <dbReference type="Pfam" id="PF00700"/>
    </source>
</evidence>
<name>A0A328Z3E7_9BURK</name>
<dbReference type="Proteomes" id="UP000248856">
    <property type="component" value="Unassembled WGS sequence"/>
</dbReference>
<dbReference type="OrthoDB" id="9768249at2"/>
<dbReference type="NCBIfam" id="TIGR02550">
    <property type="entry name" value="flagell_flgL"/>
    <property type="match status" value="1"/>
</dbReference>
<dbReference type="GO" id="GO:0071973">
    <property type="term" value="P:bacterial-type flagellum-dependent cell motility"/>
    <property type="evidence" value="ECO:0007669"/>
    <property type="project" value="InterPro"/>
</dbReference>
<evidence type="ECO:0000313" key="8">
    <source>
        <dbReference type="Proteomes" id="UP000248856"/>
    </source>
</evidence>
<evidence type="ECO:0000259" key="5">
    <source>
        <dbReference type="Pfam" id="PF00669"/>
    </source>
</evidence>
<gene>
    <name evidence="7" type="ORF">AX018_10245</name>
</gene>
<keyword evidence="4" id="KW-0975">Bacterial flagellum</keyword>
<protein>
    <submittedName>
        <fullName evidence="7">Flagellar hook-associated protein 3 FlgL</fullName>
    </submittedName>
</protein>
<proteinExistence type="inferred from homology"/>
<comment type="caution">
    <text evidence="7">The sequence shown here is derived from an EMBL/GenBank/DDBJ whole genome shotgun (WGS) entry which is preliminary data.</text>
</comment>
<evidence type="ECO:0000256" key="3">
    <source>
        <dbReference type="ARBA" id="ARBA00005709"/>
    </source>
</evidence>
<dbReference type="AlphaFoldDB" id="A0A328Z3E7"/>
<comment type="subcellular location">
    <subcellularLocation>
        <location evidence="1">Bacterial flagellum</location>
    </subcellularLocation>
    <subcellularLocation>
        <location evidence="2">Secreted</location>
    </subcellularLocation>
</comment>
<dbReference type="GO" id="GO:0005198">
    <property type="term" value="F:structural molecule activity"/>
    <property type="evidence" value="ECO:0007669"/>
    <property type="project" value="InterPro"/>
</dbReference>
<accession>A0A328Z3E7</accession>
<keyword evidence="8" id="KW-1185">Reference proteome</keyword>
<feature type="domain" description="Flagellin C-terminal" evidence="6">
    <location>
        <begin position="345"/>
        <end position="427"/>
    </location>
</feature>
<feature type="domain" description="Flagellin N-terminal" evidence="5">
    <location>
        <begin position="14"/>
        <end position="140"/>
    </location>
</feature>
<dbReference type="InterPro" id="IPR001029">
    <property type="entry name" value="Flagellin_N"/>
</dbReference>
<reference evidence="7 8" key="1">
    <citation type="submission" date="2018-06" db="EMBL/GenBank/DDBJ databases">
        <title>Genomic Encyclopedia of Archaeal and Bacterial Type Strains, Phase II (KMG-II): from individual species to whole genera.</title>
        <authorList>
            <person name="Goeker M."/>
        </authorList>
    </citation>
    <scope>NUCLEOTIDE SEQUENCE [LARGE SCALE GENOMIC DNA]</scope>
    <source>
        <strain evidence="7 8">CFPB 3232</strain>
    </source>
</reference>
<keyword evidence="7" id="KW-0969">Cilium</keyword>
<dbReference type="EMBL" id="QLTA01000024">
    <property type="protein sequence ID" value="RAR79963.1"/>
    <property type="molecule type" value="Genomic_DNA"/>
</dbReference>
<evidence type="ECO:0000313" key="7">
    <source>
        <dbReference type="EMBL" id="RAR79963.1"/>
    </source>
</evidence>
<evidence type="ECO:0000256" key="2">
    <source>
        <dbReference type="ARBA" id="ARBA00004613"/>
    </source>
</evidence>
<dbReference type="GO" id="GO:0009424">
    <property type="term" value="C:bacterial-type flagellum hook"/>
    <property type="evidence" value="ECO:0007669"/>
    <property type="project" value="InterPro"/>
</dbReference>
<organism evidence="7 8">
    <name type="scientific">Paracidovorax anthurii</name>
    <dbReference type="NCBI Taxonomy" id="78229"/>
    <lineage>
        <taxon>Bacteria</taxon>
        <taxon>Pseudomonadati</taxon>
        <taxon>Pseudomonadota</taxon>
        <taxon>Betaproteobacteria</taxon>
        <taxon>Burkholderiales</taxon>
        <taxon>Comamonadaceae</taxon>
        <taxon>Paracidovorax</taxon>
    </lineage>
</organism>
<evidence type="ECO:0000256" key="4">
    <source>
        <dbReference type="ARBA" id="ARBA00023143"/>
    </source>
</evidence>
<dbReference type="Gene3D" id="1.20.1330.10">
    <property type="entry name" value="f41 fragment of flagellin, N-terminal domain"/>
    <property type="match status" value="2"/>
</dbReference>
<dbReference type="GO" id="GO:0005576">
    <property type="term" value="C:extracellular region"/>
    <property type="evidence" value="ECO:0007669"/>
    <property type="project" value="UniProtKB-SubCell"/>
</dbReference>
<dbReference type="SUPFAM" id="SSF64518">
    <property type="entry name" value="Phase 1 flagellin"/>
    <property type="match status" value="1"/>
</dbReference>
<sequence>MSTFYRTASANQYDNVLRNLAQRQTALSDLQENLTSGKRVVRASDDPVAAAQAERAITRLSRVQSDQRALENARNTVTQAESTLGQAVDIVQELRQLIVNAGGGSLTTSDRKTMMNQVQGLREQLTDLVNRKDTNGLPLLGSLGSALAPFLGPQSSSPDYTFSGQAGQASGSATSLPLALDGESAFMFQPKRDGVYTASVSDIPSGRLLVTDGVKPVDTSLVTGDNYQIVFSGVGPGATAGTTTATYTITNTTTGVSSAPVTVPDFPSDKAVSIPVTGIPGVSFNITGTPTKQSDGTYNFSPANGDAITLKPSASIFSTIDQAIRDIGSATNSNAAAQAVGQALNNIDIGMERIHNMRGYAGELLNRADRITGDQEKREVQLEADRSRAEDLDMIKGISDFQNNQTGYQAALQSYAQVQKLSLFNYIG</sequence>
<evidence type="ECO:0000256" key="1">
    <source>
        <dbReference type="ARBA" id="ARBA00004365"/>
    </source>
</evidence>
<dbReference type="PANTHER" id="PTHR42792:SF1">
    <property type="entry name" value="FLAGELLAR HOOK-ASSOCIATED PROTEIN 3"/>
    <property type="match status" value="1"/>
</dbReference>
<dbReference type="RefSeq" id="WP_111877704.1">
    <property type="nucleotide sequence ID" value="NZ_CBCSGC010000061.1"/>
</dbReference>
<keyword evidence="7" id="KW-0966">Cell projection</keyword>
<keyword evidence="7" id="KW-0282">Flagellum</keyword>